<keyword evidence="1" id="KW-1133">Transmembrane helix</keyword>
<accession>A0A426YQ27</accession>
<evidence type="ECO:0000256" key="1">
    <source>
        <dbReference type="SAM" id="Phobius"/>
    </source>
</evidence>
<dbReference type="AlphaFoldDB" id="A0A426YQ27"/>
<dbReference type="Proteomes" id="UP000287651">
    <property type="component" value="Unassembled WGS sequence"/>
</dbReference>
<feature type="transmembrane region" description="Helical" evidence="1">
    <location>
        <begin position="101"/>
        <end position="124"/>
    </location>
</feature>
<evidence type="ECO:0000313" key="2">
    <source>
        <dbReference type="EMBL" id="RRT53833.1"/>
    </source>
</evidence>
<protein>
    <submittedName>
        <fullName evidence="2">Uncharacterized protein</fullName>
    </submittedName>
</protein>
<evidence type="ECO:0000313" key="3">
    <source>
        <dbReference type="Proteomes" id="UP000287651"/>
    </source>
</evidence>
<sequence>MIAWDHKIATHHRLITTIDVGPRDMELSLEDKADLKRATAASSRSTLPPLLSPLPQPLPAGHTPTVAAAAHWRTTLIASRCLLLSAADSTALNLSIGPRPLLHSLTTVALFLLFPTIYCIIPLYSSRCLICRLQPLRYVAISSIVPLPTPSPLVHSNVASVAVLPAATHSLLSSSASSVAIVVGSLPLKHQQRRHYLLLPTCRALLPCRCLLPCR</sequence>
<proteinExistence type="predicted"/>
<comment type="caution">
    <text evidence="2">The sequence shown here is derived from an EMBL/GenBank/DDBJ whole genome shotgun (WGS) entry which is preliminary data.</text>
</comment>
<keyword evidence="1" id="KW-0812">Transmembrane</keyword>
<reference evidence="2 3" key="1">
    <citation type="journal article" date="2014" name="Agronomy (Basel)">
        <title>A Draft Genome Sequence for Ensete ventricosum, the Drought-Tolerant Tree Against Hunger.</title>
        <authorList>
            <person name="Harrison J."/>
            <person name="Moore K.A."/>
            <person name="Paszkiewicz K."/>
            <person name="Jones T."/>
            <person name="Grant M."/>
            <person name="Ambacheew D."/>
            <person name="Muzemil S."/>
            <person name="Studholme D.J."/>
        </authorList>
    </citation>
    <scope>NUCLEOTIDE SEQUENCE [LARGE SCALE GENOMIC DNA]</scope>
</reference>
<keyword evidence="1" id="KW-0472">Membrane</keyword>
<organism evidence="2 3">
    <name type="scientific">Ensete ventricosum</name>
    <name type="common">Abyssinian banana</name>
    <name type="synonym">Musa ensete</name>
    <dbReference type="NCBI Taxonomy" id="4639"/>
    <lineage>
        <taxon>Eukaryota</taxon>
        <taxon>Viridiplantae</taxon>
        <taxon>Streptophyta</taxon>
        <taxon>Embryophyta</taxon>
        <taxon>Tracheophyta</taxon>
        <taxon>Spermatophyta</taxon>
        <taxon>Magnoliopsida</taxon>
        <taxon>Liliopsida</taxon>
        <taxon>Zingiberales</taxon>
        <taxon>Musaceae</taxon>
        <taxon>Ensete</taxon>
    </lineage>
</organism>
<name>A0A426YQ27_ENSVE</name>
<dbReference type="EMBL" id="AMZH03010922">
    <property type="protein sequence ID" value="RRT53833.1"/>
    <property type="molecule type" value="Genomic_DNA"/>
</dbReference>
<gene>
    <name evidence="2" type="ORF">B296_00025860</name>
</gene>